<comment type="caution">
    <text evidence="1">The sequence shown here is derived from an EMBL/GenBank/DDBJ whole genome shotgun (WGS) entry which is preliminary data.</text>
</comment>
<evidence type="ECO:0008006" key="3">
    <source>
        <dbReference type="Google" id="ProtNLM"/>
    </source>
</evidence>
<dbReference type="EMBL" id="JBHULR010000015">
    <property type="protein sequence ID" value="MFD2549238.1"/>
    <property type="molecule type" value="Genomic_DNA"/>
</dbReference>
<evidence type="ECO:0000313" key="1">
    <source>
        <dbReference type="EMBL" id="MFD2549238.1"/>
    </source>
</evidence>
<accession>A0ABW5KLN5</accession>
<protein>
    <recommendedName>
        <fullName evidence="3">DNA primase</fullName>
    </recommendedName>
</protein>
<name>A0ABW5KLN5_9SPHI</name>
<organism evidence="1 2">
    <name type="scientific">Sphingobacterium suaedae</name>
    <dbReference type="NCBI Taxonomy" id="1686402"/>
    <lineage>
        <taxon>Bacteria</taxon>
        <taxon>Pseudomonadati</taxon>
        <taxon>Bacteroidota</taxon>
        <taxon>Sphingobacteriia</taxon>
        <taxon>Sphingobacteriales</taxon>
        <taxon>Sphingobacteriaceae</taxon>
        <taxon>Sphingobacterium</taxon>
    </lineage>
</organism>
<keyword evidence="2" id="KW-1185">Reference proteome</keyword>
<reference evidence="2" key="1">
    <citation type="journal article" date="2019" name="Int. J. Syst. Evol. Microbiol.">
        <title>The Global Catalogue of Microorganisms (GCM) 10K type strain sequencing project: providing services to taxonomists for standard genome sequencing and annotation.</title>
        <authorList>
            <consortium name="The Broad Institute Genomics Platform"/>
            <consortium name="The Broad Institute Genome Sequencing Center for Infectious Disease"/>
            <person name="Wu L."/>
            <person name="Ma J."/>
        </authorList>
    </citation>
    <scope>NUCLEOTIDE SEQUENCE [LARGE SCALE GENOMIC DNA]</scope>
    <source>
        <strain evidence="2">KCTC 42662</strain>
    </source>
</reference>
<evidence type="ECO:0000313" key="2">
    <source>
        <dbReference type="Proteomes" id="UP001597545"/>
    </source>
</evidence>
<sequence length="281" mass="32751">MMQNVIQTNIINKIPIRSVLEQLGYRSIANSGGEAMYRNFKIEPMSPKYQLKVNEHLNMWYDQTAGEGGTVIDFGRKCWPELSEEIIERRLHDMYVTSVTHCNREMEDRPRRKRKPMKIPFYQLSHTRCVGHNAQITDYLKENGLWEIADGNIREIHYFVMDQKGFRKDFCGAGWQNENGGWEVRSKNFIGRIGPRGMTNIDRSQESLLVFPDYMDYLLRRNDPQAYYSSILILNSADLLPAAIGRSARFPRVRFSIKPEHMDSLRVQICSRLPNAEVVVL</sequence>
<proteinExistence type="predicted"/>
<gene>
    <name evidence="1" type="ORF">ACFSR5_16440</name>
</gene>
<dbReference type="Proteomes" id="UP001597545">
    <property type="component" value="Unassembled WGS sequence"/>
</dbReference>
<dbReference type="RefSeq" id="WP_380905556.1">
    <property type="nucleotide sequence ID" value="NZ_JBHUEG010000012.1"/>
</dbReference>